<evidence type="ECO:0000313" key="8">
    <source>
        <dbReference type="Proteomes" id="UP000484076"/>
    </source>
</evidence>
<evidence type="ECO:0000256" key="2">
    <source>
        <dbReference type="ARBA" id="ARBA00022475"/>
    </source>
</evidence>
<protein>
    <submittedName>
        <fullName evidence="7">YihY/virulence factor BrkB family protein</fullName>
    </submittedName>
</protein>
<dbReference type="InterPro" id="IPR017039">
    <property type="entry name" value="Virul_fac_BrkB"/>
</dbReference>
<keyword evidence="5 6" id="KW-0472">Membrane</keyword>
<evidence type="ECO:0000256" key="6">
    <source>
        <dbReference type="SAM" id="Phobius"/>
    </source>
</evidence>
<organism evidence="7 8">
    <name type="scientific">Fertoeibacter niger</name>
    <dbReference type="NCBI Taxonomy" id="2656921"/>
    <lineage>
        <taxon>Bacteria</taxon>
        <taxon>Pseudomonadati</taxon>
        <taxon>Pseudomonadota</taxon>
        <taxon>Alphaproteobacteria</taxon>
        <taxon>Rhodobacterales</taxon>
        <taxon>Paracoccaceae</taxon>
        <taxon>Fertoeibacter</taxon>
    </lineage>
</organism>
<feature type="transmembrane region" description="Helical" evidence="6">
    <location>
        <begin position="244"/>
        <end position="267"/>
    </location>
</feature>
<feature type="transmembrane region" description="Helical" evidence="6">
    <location>
        <begin position="176"/>
        <end position="197"/>
    </location>
</feature>
<reference evidence="7" key="1">
    <citation type="submission" date="2020-05" db="EMBL/GenBank/DDBJ databases">
        <title>Fertoebacter nigrum gen. nov., sp. nov., a new member of the family Rhodobacteraceae.</title>
        <authorList>
            <person name="Szuroczki S."/>
            <person name="Abbaszade G."/>
            <person name="Buni D."/>
            <person name="Schumann P."/>
            <person name="Toth E."/>
        </authorList>
    </citation>
    <scope>NUCLEOTIDE SEQUENCE</scope>
    <source>
        <strain evidence="7">RG-N-1a</strain>
    </source>
</reference>
<dbReference type="EMBL" id="WHUT02000007">
    <property type="protein sequence ID" value="NUB45394.1"/>
    <property type="molecule type" value="Genomic_DNA"/>
</dbReference>
<accession>A0A8X8KLK2</accession>
<dbReference type="Pfam" id="PF03631">
    <property type="entry name" value="Virul_fac_BrkB"/>
    <property type="match status" value="1"/>
</dbReference>
<comment type="caution">
    <text evidence="7">The sequence shown here is derived from an EMBL/GenBank/DDBJ whole genome shotgun (WGS) entry which is preliminary data.</text>
</comment>
<dbReference type="RefSeq" id="WP_152826868.1">
    <property type="nucleotide sequence ID" value="NZ_WHUT02000007.1"/>
</dbReference>
<evidence type="ECO:0000256" key="3">
    <source>
        <dbReference type="ARBA" id="ARBA00022692"/>
    </source>
</evidence>
<dbReference type="AlphaFoldDB" id="A0A8X8KLK2"/>
<dbReference type="GO" id="GO:0005886">
    <property type="term" value="C:plasma membrane"/>
    <property type="evidence" value="ECO:0007669"/>
    <property type="project" value="UniProtKB-SubCell"/>
</dbReference>
<keyword evidence="4 6" id="KW-1133">Transmembrane helix</keyword>
<evidence type="ECO:0000313" key="7">
    <source>
        <dbReference type="EMBL" id="NUB45394.1"/>
    </source>
</evidence>
<dbReference type="PANTHER" id="PTHR30213">
    <property type="entry name" value="INNER MEMBRANE PROTEIN YHJD"/>
    <property type="match status" value="1"/>
</dbReference>
<sequence length="288" mass="30736">MTKIAALFAPLMSLFDRMDRANLDMCAAGIAFFGFLAIFPAVAAVIAIWGFASDPGVIRSQLVLLQDYLPQESYQLLSGQVEALLAANSRKLGWATLFSTMLALWSARAGVAALIRGINATHYLPNRIGPWHVLRALAMTLCLVGMILVAMVLAIVAPLAIGFLPLGPAAAQALELANVALGLLIVVFGIAIVYRLAPNRPRSVHRPMFTRGLFLAVVLWAVVSRGLVIYLANFGSYNQVYGSIGAVVALMMWLYLSAYAVLLGAAVDAERAANRAQALTGPVNNPSL</sequence>
<keyword evidence="3 6" id="KW-0812">Transmembrane</keyword>
<keyword evidence="8" id="KW-1185">Reference proteome</keyword>
<feature type="transmembrane region" description="Helical" evidence="6">
    <location>
        <begin position="92"/>
        <end position="115"/>
    </location>
</feature>
<proteinExistence type="predicted"/>
<gene>
    <name evidence="7" type="ORF">GEU84_013425</name>
</gene>
<dbReference type="NCBIfam" id="TIGR00765">
    <property type="entry name" value="yihY_not_rbn"/>
    <property type="match status" value="1"/>
</dbReference>
<feature type="transmembrane region" description="Helical" evidence="6">
    <location>
        <begin position="136"/>
        <end position="164"/>
    </location>
</feature>
<feature type="transmembrane region" description="Helical" evidence="6">
    <location>
        <begin position="21"/>
        <end position="52"/>
    </location>
</feature>
<comment type="subcellular location">
    <subcellularLocation>
        <location evidence="1">Cell membrane</location>
        <topology evidence="1">Multi-pass membrane protein</topology>
    </subcellularLocation>
</comment>
<dbReference type="Proteomes" id="UP000484076">
    <property type="component" value="Unassembled WGS sequence"/>
</dbReference>
<keyword evidence="2" id="KW-1003">Cell membrane</keyword>
<feature type="transmembrane region" description="Helical" evidence="6">
    <location>
        <begin position="209"/>
        <end position="232"/>
    </location>
</feature>
<evidence type="ECO:0000256" key="1">
    <source>
        <dbReference type="ARBA" id="ARBA00004651"/>
    </source>
</evidence>
<dbReference type="PIRSF" id="PIRSF035875">
    <property type="entry name" value="RNase_BN"/>
    <property type="match status" value="1"/>
</dbReference>
<evidence type="ECO:0000256" key="5">
    <source>
        <dbReference type="ARBA" id="ARBA00023136"/>
    </source>
</evidence>
<dbReference type="PANTHER" id="PTHR30213:SF0">
    <property type="entry name" value="UPF0761 MEMBRANE PROTEIN YIHY"/>
    <property type="match status" value="1"/>
</dbReference>
<name>A0A8X8KLK2_9RHOB</name>
<evidence type="ECO:0000256" key="4">
    <source>
        <dbReference type="ARBA" id="ARBA00022989"/>
    </source>
</evidence>